<evidence type="ECO:0000313" key="1">
    <source>
        <dbReference type="EMBL" id="VDM36479.1"/>
    </source>
</evidence>
<sequence length="133" mass="14543">MTARLRGLCREHAVFLDHEEAFSVPLVNSQSTNPVASASGTTPYVHLRARRSALPNSRELGLWPVLRYLGAVEAGDRLPSKGRNVTPNSLMVEVSAVGSPADDTLQREVVELMELLHPLVIPGRVDHARLACR</sequence>
<dbReference type="EMBL" id="UYWX01024170">
    <property type="protein sequence ID" value="VDM36479.1"/>
    <property type="molecule type" value="Genomic_DNA"/>
</dbReference>
<gene>
    <name evidence="1" type="ORF">TTAC_LOCUS11436</name>
</gene>
<reference evidence="1 2" key="1">
    <citation type="submission" date="2018-11" db="EMBL/GenBank/DDBJ databases">
        <authorList>
            <consortium name="Pathogen Informatics"/>
        </authorList>
    </citation>
    <scope>NUCLEOTIDE SEQUENCE [LARGE SCALE GENOMIC DNA]</scope>
</reference>
<proteinExistence type="predicted"/>
<dbReference type="OrthoDB" id="6237374at2759"/>
<evidence type="ECO:0000313" key="2">
    <source>
        <dbReference type="Proteomes" id="UP000274429"/>
    </source>
</evidence>
<name>A0A3P7G5K2_HYDTA</name>
<dbReference type="Proteomes" id="UP000274429">
    <property type="component" value="Unassembled WGS sequence"/>
</dbReference>
<accession>A0A3P7G5K2</accession>
<keyword evidence="2" id="KW-1185">Reference proteome</keyword>
<protein>
    <submittedName>
        <fullName evidence="1">Uncharacterized protein</fullName>
    </submittedName>
</protein>
<dbReference type="AlphaFoldDB" id="A0A3P7G5K2"/>
<organism evidence="1 2">
    <name type="scientific">Hydatigena taeniaeformis</name>
    <name type="common">Feline tapeworm</name>
    <name type="synonym">Taenia taeniaeformis</name>
    <dbReference type="NCBI Taxonomy" id="6205"/>
    <lineage>
        <taxon>Eukaryota</taxon>
        <taxon>Metazoa</taxon>
        <taxon>Spiralia</taxon>
        <taxon>Lophotrochozoa</taxon>
        <taxon>Platyhelminthes</taxon>
        <taxon>Cestoda</taxon>
        <taxon>Eucestoda</taxon>
        <taxon>Cyclophyllidea</taxon>
        <taxon>Taeniidae</taxon>
        <taxon>Hydatigera</taxon>
    </lineage>
</organism>